<keyword evidence="4 7" id="KW-1133">Transmembrane helix</keyword>
<dbReference type="InterPro" id="IPR018787">
    <property type="entry name" value="DUF2371_TMEM200"/>
</dbReference>
<keyword evidence="5 7" id="KW-0472">Membrane</keyword>
<dbReference type="AlphaFoldDB" id="A0A1Y3B4V8"/>
<dbReference type="OrthoDB" id="9994280at2759"/>
<keyword evidence="3 7" id="KW-0812">Transmembrane</keyword>
<proteinExistence type="inferred from homology"/>
<evidence type="ECO:0000313" key="8">
    <source>
        <dbReference type="EMBL" id="OTF75849.1"/>
    </source>
</evidence>
<evidence type="ECO:0000256" key="2">
    <source>
        <dbReference type="ARBA" id="ARBA00005308"/>
    </source>
</evidence>
<evidence type="ECO:0000256" key="6">
    <source>
        <dbReference type="SAM" id="MobiDB-lite"/>
    </source>
</evidence>
<keyword evidence="9" id="KW-1185">Reference proteome</keyword>
<protein>
    <submittedName>
        <fullName evidence="8">Uncharacterized protein</fullName>
    </submittedName>
</protein>
<evidence type="ECO:0000256" key="3">
    <source>
        <dbReference type="ARBA" id="ARBA00022692"/>
    </source>
</evidence>
<organism evidence="8 9">
    <name type="scientific">Euroglyphus maynei</name>
    <name type="common">Mayne's house dust mite</name>
    <dbReference type="NCBI Taxonomy" id="6958"/>
    <lineage>
        <taxon>Eukaryota</taxon>
        <taxon>Metazoa</taxon>
        <taxon>Ecdysozoa</taxon>
        <taxon>Arthropoda</taxon>
        <taxon>Chelicerata</taxon>
        <taxon>Arachnida</taxon>
        <taxon>Acari</taxon>
        <taxon>Acariformes</taxon>
        <taxon>Sarcoptiformes</taxon>
        <taxon>Astigmata</taxon>
        <taxon>Psoroptidia</taxon>
        <taxon>Analgoidea</taxon>
        <taxon>Pyroglyphidae</taxon>
        <taxon>Pyroglyphinae</taxon>
        <taxon>Euroglyphus</taxon>
    </lineage>
</organism>
<evidence type="ECO:0000256" key="1">
    <source>
        <dbReference type="ARBA" id="ARBA00004141"/>
    </source>
</evidence>
<dbReference type="PANTHER" id="PTHR31815">
    <property type="entry name" value="AGAP005329-PA"/>
    <property type="match status" value="1"/>
</dbReference>
<feature type="transmembrane region" description="Helical" evidence="7">
    <location>
        <begin position="128"/>
        <end position="156"/>
    </location>
</feature>
<reference evidence="8 9" key="1">
    <citation type="submission" date="2017-03" db="EMBL/GenBank/DDBJ databases">
        <title>Genome Survey of Euroglyphus maynei.</title>
        <authorList>
            <person name="Arlian L.G."/>
            <person name="Morgan M.S."/>
            <person name="Rider S.D."/>
        </authorList>
    </citation>
    <scope>NUCLEOTIDE SEQUENCE [LARGE SCALE GENOMIC DNA]</scope>
    <source>
        <strain evidence="8">Arlian Lab</strain>
        <tissue evidence="8">Whole body</tissue>
    </source>
</reference>
<evidence type="ECO:0000256" key="4">
    <source>
        <dbReference type="ARBA" id="ARBA00022989"/>
    </source>
</evidence>
<comment type="caution">
    <text evidence="8">The sequence shown here is derived from an EMBL/GenBank/DDBJ whole genome shotgun (WGS) entry which is preliminary data.</text>
</comment>
<feature type="region of interest" description="Disordered" evidence="6">
    <location>
        <begin position="220"/>
        <end position="240"/>
    </location>
</feature>
<feature type="compositionally biased region" description="Polar residues" evidence="6">
    <location>
        <begin position="226"/>
        <end position="240"/>
    </location>
</feature>
<evidence type="ECO:0000256" key="7">
    <source>
        <dbReference type="SAM" id="Phobius"/>
    </source>
</evidence>
<sequence>MSTAAVIGRQLRHHQTANRVPGPVVPPTHYRGRSININHNYNDHQQIFLANGVVDSFTINNNDQGADADSKFAKFSHQYNHSSYEYYPHPAHRDNNNDKQGKPSAKKSATNTNDEKTKQNRLVFSKHCFCVAFKALSMGVILFSAGTIMSIVGFFADSLATETVRLDNGTYTTTINNGTKLHLHNMTYVGPVIMGLGFIVIVAACVLTFEVRDTLGIKDDPKNGKKSIQQNHQQRQAIANQSDTKTNINDNIVTI</sequence>
<comment type="subcellular location">
    <subcellularLocation>
        <location evidence="1">Membrane</location>
        <topology evidence="1">Multi-pass membrane protein</topology>
    </subcellularLocation>
</comment>
<feature type="transmembrane region" description="Helical" evidence="7">
    <location>
        <begin position="188"/>
        <end position="209"/>
    </location>
</feature>
<feature type="compositionally biased region" description="Basic and acidic residues" evidence="6">
    <location>
        <begin position="91"/>
        <end position="101"/>
    </location>
</feature>
<dbReference type="EMBL" id="MUJZ01040081">
    <property type="protein sequence ID" value="OTF75849.1"/>
    <property type="molecule type" value="Genomic_DNA"/>
</dbReference>
<dbReference type="Proteomes" id="UP000194236">
    <property type="component" value="Unassembled WGS sequence"/>
</dbReference>
<feature type="region of interest" description="Disordered" evidence="6">
    <location>
        <begin position="1"/>
        <end position="26"/>
    </location>
</feature>
<comment type="similarity">
    <text evidence="2">Belongs to the TMEM200 family.</text>
</comment>
<evidence type="ECO:0000256" key="5">
    <source>
        <dbReference type="ARBA" id="ARBA00023136"/>
    </source>
</evidence>
<evidence type="ECO:0000313" key="9">
    <source>
        <dbReference type="Proteomes" id="UP000194236"/>
    </source>
</evidence>
<feature type="non-terminal residue" evidence="8">
    <location>
        <position position="255"/>
    </location>
</feature>
<gene>
    <name evidence="8" type="ORF">BLA29_006103</name>
</gene>
<feature type="region of interest" description="Disordered" evidence="6">
    <location>
        <begin position="84"/>
        <end position="115"/>
    </location>
</feature>
<name>A0A1Y3B4V8_EURMA</name>
<accession>A0A1Y3B4V8</accession>
<dbReference type="GO" id="GO:0016020">
    <property type="term" value="C:membrane"/>
    <property type="evidence" value="ECO:0007669"/>
    <property type="project" value="UniProtKB-SubCell"/>
</dbReference>
<dbReference type="PANTHER" id="PTHR31815:SF1">
    <property type="entry name" value="TRANSMEMBRANE PROTEIN 200C"/>
    <property type="match status" value="1"/>
</dbReference>